<dbReference type="GO" id="GO:0016787">
    <property type="term" value="F:hydrolase activity"/>
    <property type="evidence" value="ECO:0007669"/>
    <property type="project" value="UniProtKB-KW"/>
</dbReference>
<proteinExistence type="predicted"/>
<accession>A0ABU8ZPX4</accession>
<organism evidence="2 3">
    <name type="scientific">Bifidobacterium favimelis</name>
    <dbReference type="NCBI Taxonomy" id="3122979"/>
    <lineage>
        <taxon>Bacteria</taxon>
        <taxon>Bacillati</taxon>
        <taxon>Actinomycetota</taxon>
        <taxon>Actinomycetes</taxon>
        <taxon>Bifidobacteriales</taxon>
        <taxon>Bifidobacteriaceae</taxon>
        <taxon>Bifidobacterium</taxon>
    </lineage>
</organism>
<reference evidence="2 3" key="1">
    <citation type="submission" date="2024-02" db="EMBL/GenBank/DDBJ databases">
        <title>Bifidobacterium honeyensis sp. nov., isolated from the comb honey.</title>
        <authorList>
            <person name="Liu W."/>
            <person name="Li Y."/>
        </authorList>
    </citation>
    <scope>NUCLEOTIDE SEQUENCE [LARGE SCALE GENOMIC DNA]</scope>
    <source>
        <strain evidence="2 3">IMAU50988</strain>
    </source>
</reference>
<sequence length="363" mass="40585">MNLNLIDEEDFTRTMEEVVLPDLSRCRHEGWMTSHSRSGEGGEILEGGREKDRDPVGLVHFVCYDVNEFHDRAYESGQARWRGAVVISHGFTEFADKYAELTWYFLMQGYSVCLIEHWGHGGSGRGVDGRSLVWVDHWQRYVADLASFCESVGQVYAGDHPLCLYAHSMGGAIAARMLERHPSLIDKAVLSSPMIAPRVGLPPSLVLLAAKAACGLGLGKTMIPGFHPFNPEADMTQYVNGSEARVRWAHRQRAGNPEYQTSAATFGWIRESLAMCKVILQPEQCERVETPILLFQAEPDTMVLPKPQARFVAQVEAGGSQADLVTIHKSMHELFEMPNPVLGPYLQQIFDFFDSPYRLGGDR</sequence>
<keyword evidence="2" id="KW-0378">Hydrolase</keyword>
<dbReference type="SUPFAM" id="SSF53474">
    <property type="entry name" value="alpha/beta-Hydrolases"/>
    <property type="match status" value="1"/>
</dbReference>
<dbReference type="Pfam" id="PF12146">
    <property type="entry name" value="Hydrolase_4"/>
    <property type="match status" value="1"/>
</dbReference>
<dbReference type="RefSeq" id="WP_340470055.1">
    <property type="nucleotide sequence ID" value="NZ_JBANBB010000003.1"/>
</dbReference>
<dbReference type="InterPro" id="IPR051044">
    <property type="entry name" value="MAG_DAG_Lipase"/>
</dbReference>
<name>A0ABU8ZPX4_9BIFI</name>
<dbReference type="InterPro" id="IPR029058">
    <property type="entry name" value="AB_hydrolase_fold"/>
</dbReference>
<keyword evidence="3" id="KW-1185">Reference proteome</keyword>
<gene>
    <name evidence="2" type="ORF">V8P97_07490</name>
</gene>
<dbReference type="Proteomes" id="UP001373159">
    <property type="component" value="Unassembled WGS sequence"/>
</dbReference>
<feature type="domain" description="Serine aminopeptidase S33" evidence="1">
    <location>
        <begin position="82"/>
        <end position="335"/>
    </location>
</feature>
<dbReference type="InterPro" id="IPR022742">
    <property type="entry name" value="Hydrolase_4"/>
</dbReference>
<dbReference type="PANTHER" id="PTHR11614">
    <property type="entry name" value="PHOSPHOLIPASE-RELATED"/>
    <property type="match status" value="1"/>
</dbReference>
<comment type="caution">
    <text evidence="2">The sequence shown here is derived from an EMBL/GenBank/DDBJ whole genome shotgun (WGS) entry which is preliminary data.</text>
</comment>
<evidence type="ECO:0000313" key="3">
    <source>
        <dbReference type="Proteomes" id="UP001373159"/>
    </source>
</evidence>
<evidence type="ECO:0000313" key="2">
    <source>
        <dbReference type="EMBL" id="MEK0307300.1"/>
    </source>
</evidence>
<evidence type="ECO:0000259" key="1">
    <source>
        <dbReference type="Pfam" id="PF12146"/>
    </source>
</evidence>
<dbReference type="Gene3D" id="3.40.50.1820">
    <property type="entry name" value="alpha/beta hydrolase"/>
    <property type="match status" value="1"/>
</dbReference>
<dbReference type="EMBL" id="JBANBB010000003">
    <property type="protein sequence ID" value="MEK0307300.1"/>
    <property type="molecule type" value="Genomic_DNA"/>
</dbReference>
<protein>
    <submittedName>
        <fullName evidence="2">Alpha/beta hydrolase</fullName>
    </submittedName>
</protein>